<dbReference type="EMBL" id="JAMZEB010000002">
    <property type="protein sequence ID" value="MCP2355371.1"/>
    <property type="molecule type" value="Genomic_DNA"/>
</dbReference>
<name>A0A9X2GAH2_9ACTN</name>
<protein>
    <submittedName>
        <fullName evidence="2">Uncharacterized protein</fullName>
    </submittedName>
</protein>
<keyword evidence="3" id="KW-1185">Reference proteome</keyword>
<dbReference type="AlphaFoldDB" id="A0A9X2GAH2"/>
<accession>A0A9X2GAH2</accession>
<feature type="region of interest" description="Disordered" evidence="1">
    <location>
        <begin position="1"/>
        <end position="22"/>
    </location>
</feature>
<feature type="compositionally biased region" description="Basic and acidic residues" evidence="1">
    <location>
        <begin position="7"/>
        <end position="19"/>
    </location>
</feature>
<dbReference type="RefSeq" id="WP_253742048.1">
    <property type="nucleotide sequence ID" value="NZ_BAABKA010000036.1"/>
</dbReference>
<comment type="caution">
    <text evidence="2">The sequence shown here is derived from an EMBL/GenBank/DDBJ whole genome shotgun (WGS) entry which is preliminary data.</text>
</comment>
<proteinExistence type="predicted"/>
<reference evidence="2" key="1">
    <citation type="submission" date="2022-06" db="EMBL/GenBank/DDBJ databases">
        <title>Sequencing the genomes of 1000 actinobacteria strains.</title>
        <authorList>
            <person name="Klenk H.-P."/>
        </authorList>
    </citation>
    <scope>NUCLEOTIDE SEQUENCE</scope>
    <source>
        <strain evidence="2">DSM 46694</strain>
    </source>
</reference>
<sequence>MSALEHPSLDRHGRPDTRPEVSGGFLRLAKAAAERAARAAERARRADVRLRHLRAGLPPARLGSGPVPVPLRAELDRSLSYHVLIAVHERAARHFEALAERGFGDTARHRERAAWHGAAASRAREAGAAWAASFRASS</sequence>
<evidence type="ECO:0000313" key="3">
    <source>
        <dbReference type="Proteomes" id="UP001139648"/>
    </source>
</evidence>
<evidence type="ECO:0000313" key="2">
    <source>
        <dbReference type="EMBL" id="MCP2355371.1"/>
    </source>
</evidence>
<evidence type="ECO:0000256" key="1">
    <source>
        <dbReference type="SAM" id="MobiDB-lite"/>
    </source>
</evidence>
<organism evidence="2 3">
    <name type="scientific">Nonomuraea thailandensis</name>
    <dbReference type="NCBI Taxonomy" id="1188745"/>
    <lineage>
        <taxon>Bacteria</taxon>
        <taxon>Bacillati</taxon>
        <taxon>Actinomycetota</taxon>
        <taxon>Actinomycetes</taxon>
        <taxon>Streptosporangiales</taxon>
        <taxon>Streptosporangiaceae</taxon>
        <taxon>Nonomuraea</taxon>
    </lineage>
</organism>
<gene>
    <name evidence="2" type="ORF">HD597_002391</name>
</gene>
<dbReference type="Proteomes" id="UP001139648">
    <property type="component" value="Unassembled WGS sequence"/>
</dbReference>